<feature type="transmembrane region" description="Helical" evidence="2">
    <location>
        <begin position="520"/>
        <end position="539"/>
    </location>
</feature>
<keyword evidence="2" id="KW-0812">Transmembrane</keyword>
<dbReference type="VEuPathDB" id="VectorBase:AFUN2_010943"/>
<dbReference type="EnsemblMetazoa" id="AFUN019888-RA">
    <property type="protein sequence ID" value="AFUN019888-PA"/>
    <property type="gene ID" value="AFUN019888"/>
</dbReference>
<feature type="compositionally biased region" description="Basic residues" evidence="1">
    <location>
        <begin position="115"/>
        <end position="125"/>
    </location>
</feature>
<sequence>MYAAAGGASLASRQARKKQAQQNTKNKATNQQILREKLAAKAATTPTKSKHFHQLPASYLRAPHQHHRKLSAGYTSIPGSDQQHPHHKFGEQPCTSYTGVPGGHGHGPHLGGPGHAHHHHHHHHGVPGGVTHPCHLHGAGPSGHPPASGASFPPMPKPTGFREYDKLVRRQQLTKSATATLPLVSQAQQDLTPPQTPTLGFGDSAGTEPHAGHHHHHHQQLLLLQQQQHPHHAHSQQHLDKVGLAGQEEGESGLTQPLTLQIPNDPIIITPATPQATPPGRLGLKPLVLTDDEEVHPLTSPTPGALERKCSVYRGRKLDPFEEQFYNATTITNAQHQHHQYHPDDVFFPPATGSVPNGGGGHSTTTTTPGHQQLPKWDSEYYCCECDHRQYGVCTCDQFECAQGRAAWLERGRRCSVQETPASCHRRWVKRNRVSDSAHVHQKLDMLNIYRFRMDFFPIQIQDSSLGGSSDDEDLLGVLRGPSSFANAFLYVGLGTIAIGLVIAFVGTGEKGFKTVELRLIGPSLIGLGLFCCILRILFCICPSHCISSSRRARDKKNAKIDADHRTSLLRGDSKRVSIARGPHIPTKQPQIYPKSIVKTKTYEGVEALRQIATTSLFLQNEQKVSSNRIVPIIKEPEKLEEPPLELKKIEPRRNEGAIVSISDGEEDTHRRQAAAQASDTQVIDLTGEDQDEEQSHSPSSGTSHQRKDSKLRRQRTSVHQQKPARELQNSAYGASNTMMPSEPPNLLMETSLMIIGPTPLSSPTKGTAVTATPPTIPGGTSSSLTVPTMSANGSAVDGTLQSSKMAAPGTSTTPGNLLTLPTAVSSMTGTVGPTVSFAGSTPLPGQLSPLPSTSYLSSSVAGGYHRSSATSSPLPGFIPSVSPHYHSNSSSSSSNYIFSPPPFTQHEPNTLGTNTITTAASTLLHASSSVNTTKTEPELVLSPAKLGQ</sequence>
<feature type="compositionally biased region" description="Basic residues" evidence="1">
    <location>
        <begin position="708"/>
        <end position="717"/>
    </location>
</feature>
<feature type="compositionally biased region" description="Low complexity" evidence="1">
    <location>
        <begin position="890"/>
        <end position="899"/>
    </location>
</feature>
<feature type="region of interest" description="Disordered" evidence="1">
    <location>
        <begin position="661"/>
        <end position="743"/>
    </location>
</feature>
<feature type="compositionally biased region" description="Low complexity" evidence="1">
    <location>
        <begin position="20"/>
        <end position="32"/>
    </location>
</feature>
<feature type="region of interest" description="Disordered" evidence="1">
    <location>
        <begin position="63"/>
        <end position="161"/>
    </location>
</feature>
<feature type="compositionally biased region" description="Polar residues" evidence="1">
    <location>
        <begin position="728"/>
        <end position="740"/>
    </location>
</feature>
<feature type="region of interest" description="Disordered" evidence="1">
    <location>
        <begin position="179"/>
        <end position="240"/>
    </location>
</feature>
<evidence type="ECO:0000256" key="1">
    <source>
        <dbReference type="SAM" id="MobiDB-lite"/>
    </source>
</evidence>
<feature type="region of interest" description="Disordered" evidence="1">
    <location>
        <begin position="928"/>
        <end position="949"/>
    </location>
</feature>
<reference evidence="3" key="1">
    <citation type="submission" date="2020-05" db="UniProtKB">
        <authorList>
            <consortium name="EnsemblMetazoa"/>
        </authorList>
    </citation>
    <scope>IDENTIFICATION</scope>
    <source>
        <strain evidence="3">FUMOZ</strain>
    </source>
</reference>
<evidence type="ECO:0000256" key="2">
    <source>
        <dbReference type="SAM" id="Phobius"/>
    </source>
</evidence>
<proteinExistence type="predicted"/>
<keyword evidence="2" id="KW-1133">Transmembrane helix</keyword>
<dbReference type="AlphaFoldDB" id="A0A4Y0BFS7"/>
<name>A0A4Y0BFS7_ANOFN</name>
<feature type="region of interest" description="Disordered" evidence="1">
    <location>
        <begin position="1"/>
        <end position="32"/>
    </location>
</feature>
<evidence type="ECO:0000313" key="3">
    <source>
        <dbReference type="EnsemblMetazoa" id="AFUN019888-PA"/>
    </source>
</evidence>
<keyword evidence="2" id="KW-0472">Membrane</keyword>
<feature type="compositionally biased region" description="Low complexity" evidence="1">
    <location>
        <begin position="129"/>
        <end position="139"/>
    </location>
</feature>
<feature type="compositionally biased region" description="Polar residues" evidence="1">
    <location>
        <begin position="73"/>
        <end position="82"/>
    </location>
</feature>
<feature type="compositionally biased region" description="Gly residues" evidence="1">
    <location>
        <begin position="100"/>
        <end position="114"/>
    </location>
</feature>
<protein>
    <submittedName>
        <fullName evidence="3">Uncharacterized protein</fullName>
    </submittedName>
</protein>
<dbReference type="STRING" id="62324.A0A4Y0BFS7"/>
<feature type="region of interest" description="Disordered" evidence="1">
    <location>
        <begin position="890"/>
        <end position="914"/>
    </location>
</feature>
<dbReference type="VEuPathDB" id="VectorBase:AFUN019888"/>
<feature type="transmembrane region" description="Helical" evidence="2">
    <location>
        <begin position="488"/>
        <end position="508"/>
    </location>
</feature>
<organism evidence="3">
    <name type="scientific">Anopheles funestus</name>
    <name type="common">African malaria mosquito</name>
    <dbReference type="NCBI Taxonomy" id="62324"/>
    <lineage>
        <taxon>Eukaryota</taxon>
        <taxon>Metazoa</taxon>
        <taxon>Ecdysozoa</taxon>
        <taxon>Arthropoda</taxon>
        <taxon>Hexapoda</taxon>
        <taxon>Insecta</taxon>
        <taxon>Pterygota</taxon>
        <taxon>Neoptera</taxon>
        <taxon>Endopterygota</taxon>
        <taxon>Diptera</taxon>
        <taxon>Nematocera</taxon>
        <taxon>Culicoidea</taxon>
        <taxon>Culicidae</taxon>
        <taxon>Anophelinae</taxon>
        <taxon>Anopheles</taxon>
    </lineage>
</organism>
<feature type="compositionally biased region" description="Polar residues" evidence="1">
    <location>
        <begin position="179"/>
        <end position="193"/>
    </location>
</feature>
<accession>A0A4Y0BFS7</accession>